<gene>
    <name evidence="1" type="ORF">E5336_07570</name>
</gene>
<comment type="caution">
    <text evidence="1">The sequence shown here is derived from an EMBL/GenBank/DDBJ whole genome shotgun (WGS) entry which is preliminary data.</text>
</comment>
<evidence type="ECO:0000313" key="2">
    <source>
        <dbReference type="Proteomes" id="UP000308836"/>
    </source>
</evidence>
<name>A0AC61R6K8_9FIRM</name>
<keyword evidence="2" id="KW-1185">Reference proteome</keyword>
<proteinExistence type="predicted"/>
<dbReference type="Proteomes" id="UP000308836">
    <property type="component" value="Unassembled WGS sequence"/>
</dbReference>
<accession>A0AC61R6K8</accession>
<evidence type="ECO:0000313" key="1">
    <source>
        <dbReference type="EMBL" id="TGY65681.1"/>
    </source>
</evidence>
<sequence length="397" mass="44319">MDKQKMHDLVQDLLPSYIDKLTHESTNETIENHLASCPTCRAVYENMKSDNEIPKADSRSVDYLLLIKRKTWKKILLSVVGTVLVIGVAALVWVYGIGVPAKPQNLNANVTNTNGKVVIQGTDEKKGQGIGRIRWLRQGDVLKATVYETPNADASFHYAYEQEGITQVWLNGMVEWDDGMAISSSIARLYNMRIKNTSDPLKVKALMTYATALDEDVSYGFENGVLTIQIGQVLEKAELDTISIRLLALIQNVKQVDWLVGNEIVQSVRPADVAPDLKDAYAHPAILQRVLENQALVSMRSMAQFDFRWDLDSEPEFVVVTLWQNGKRVYENGGRSMLGMTQIALKDGEYELEIAVTQDGQVKKAKPARVDLKENARSFVFEVGQSGGDIEVREVGS</sequence>
<organism evidence="1 2">
    <name type="scientific">Dubosiella muris</name>
    <dbReference type="NCBI Taxonomy" id="3038133"/>
    <lineage>
        <taxon>Bacteria</taxon>
        <taxon>Bacillati</taxon>
        <taxon>Bacillota</taxon>
        <taxon>Erysipelotrichia</taxon>
        <taxon>Erysipelotrichales</taxon>
        <taxon>Erysipelotrichaceae</taxon>
        <taxon>Dubosiella</taxon>
    </lineage>
</organism>
<reference evidence="1" key="1">
    <citation type="submission" date="2019-04" db="EMBL/GenBank/DDBJ databases">
        <title>Microbes associate with the intestines of laboratory mice.</title>
        <authorList>
            <person name="Navarre W."/>
            <person name="Wong E."/>
            <person name="Huang K."/>
            <person name="Tropini C."/>
            <person name="Ng K."/>
            <person name="Yu B."/>
        </authorList>
    </citation>
    <scope>NUCLEOTIDE SEQUENCE</scope>
    <source>
        <strain evidence="1">NM09_H32</strain>
    </source>
</reference>
<dbReference type="EMBL" id="SRYG01000014">
    <property type="protein sequence ID" value="TGY65681.1"/>
    <property type="molecule type" value="Genomic_DNA"/>
</dbReference>
<protein>
    <submittedName>
        <fullName evidence="1">Uncharacterized protein</fullName>
    </submittedName>
</protein>